<evidence type="ECO:0000313" key="1">
    <source>
        <dbReference type="EMBL" id="OUP60050.1"/>
    </source>
</evidence>
<dbReference type="RefSeq" id="WP_087158717.1">
    <property type="nucleotide sequence ID" value="NZ_NFKM01000011.1"/>
</dbReference>
<accession>A0A1Y4LVW0</accession>
<evidence type="ECO:0008006" key="3">
    <source>
        <dbReference type="Google" id="ProtNLM"/>
    </source>
</evidence>
<comment type="caution">
    <text evidence="1">The sequence shown here is derived from an EMBL/GenBank/DDBJ whole genome shotgun (WGS) entry which is preliminary data.</text>
</comment>
<dbReference type="Proteomes" id="UP000195447">
    <property type="component" value="Unassembled WGS sequence"/>
</dbReference>
<protein>
    <recommendedName>
        <fullName evidence="3">XRE family transcriptional regulator</fullName>
    </recommendedName>
</protein>
<organism evidence="1 2">
    <name type="scientific">Faecalitalea cylindroides</name>
    <dbReference type="NCBI Taxonomy" id="39483"/>
    <lineage>
        <taxon>Bacteria</taxon>
        <taxon>Bacillati</taxon>
        <taxon>Bacillota</taxon>
        <taxon>Erysipelotrichia</taxon>
        <taxon>Erysipelotrichales</taxon>
        <taxon>Erysipelotrichaceae</taxon>
        <taxon>Faecalitalea</taxon>
    </lineage>
</organism>
<proteinExistence type="predicted"/>
<reference evidence="2" key="1">
    <citation type="submission" date="2017-04" db="EMBL/GenBank/DDBJ databases">
        <title>Function of individual gut microbiota members based on whole genome sequencing of pure cultures obtained from chicken caecum.</title>
        <authorList>
            <person name="Medvecky M."/>
            <person name="Cejkova D."/>
            <person name="Polansky O."/>
            <person name="Karasova D."/>
            <person name="Kubasova T."/>
            <person name="Cizek A."/>
            <person name="Rychlik I."/>
        </authorList>
    </citation>
    <scope>NUCLEOTIDE SEQUENCE [LARGE SCALE GENOMIC DNA]</scope>
    <source>
        <strain evidence="2">An178</strain>
    </source>
</reference>
<dbReference type="AlphaFoldDB" id="A0A1Y4LVW0"/>
<name>A0A1Y4LVW0_9FIRM</name>
<keyword evidence="2" id="KW-1185">Reference proteome</keyword>
<evidence type="ECO:0000313" key="2">
    <source>
        <dbReference type="Proteomes" id="UP000195447"/>
    </source>
</evidence>
<dbReference type="EMBL" id="NFKM01000011">
    <property type="protein sequence ID" value="OUP60050.1"/>
    <property type="molecule type" value="Genomic_DNA"/>
</dbReference>
<gene>
    <name evidence="1" type="ORF">B5F14_06430</name>
</gene>
<sequence length="70" mass="8176">MNALLLELKTKEQGKTNEYMAKLIGVDPATYYRKRAGISEFTRREMQLIRGDLDLTSREFDEIFFADILT</sequence>